<evidence type="ECO:0000313" key="15">
    <source>
        <dbReference type="Proteomes" id="UP001649230"/>
    </source>
</evidence>
<dbReference type="RefSeq" id="WP_235120934.1">
    <property type="nucleotide sequence ID" value="NZ_CP090978.1"/>
</dbReference>
<organism evidence="14 15">
    <name type="scientific">Paenibacillus hexagrammi</name>
    <dbReference type="NCBI Taxonomy" id="2908839"/>
    <lineage>
        <taxon>Bacteria</taxon>
        <taxon>Bacillati</taxon>
        <taxon>Bacillota</taxon>
        <taxon>Bacilli</taxon>
        <taxon>Bacillales</taxon>
        <taxon>Paenibacillaceae</taxon>
        <taxon>Paenibacillus</taxon>
    </lineage>
</organism>
<keyword evidence="15" id="KW-1185">Reference proteome</keyword>
<dbReference type="Pfam" id="PF02743">
    <property type="entry name" value="dCache_1"/>
    <property type="match status" value="1"/>
</dbReference>
<comment type="subcellular location">
    <subcellularLocation>
        <location evidence="1">Cell membrane</location>
        <topology evidence="1">Multi-pass membrane protein</topology>
    </subcellularLocation>
</comment>
<dbReference type="PANTHER" id="PTHR34220">
    <property type="entry name" value="SENSOR HISTIDINE KINASE YPDA"/>
    <property type="match status" value="1"/>
</dbReference>
<keyword evidence="5 12" id="KW-0812">Transmembrane</keyword>
<feature type="transmembrane region" description="Helical" evidence="12">
    <location>
        <begin position="308"/>
        <end position="327"/>
    </location>
</feature>
<dbReference type="InterPro" id="IPR010559">
    <property type="entry name" value="Sig_transdc_His_kin_internal"/>
</dbReference>
<keyword evidence="11 12" id="KW-0472">Membrane</keyword>
<evidence type="ECO:0000256" key="2">
    <source>
        <dbReference type="ARBA" id="ARBA00022475"/>
    </source>
</evidence>
<dbReference type="SUPFAM" id="SSF158472">
    <property type="entry name" value="HAMP domain-like"/>
    <property type="match status" value="1"/>
</dbReference>
<dbReference type="Proteomes" id="UP001649230">
    <property type="component" value="Chromosome"/>
</dbReference>
<name>A0ABY3SML7_9BACL</name>
<evidence type="ECO:0000256" key="4">
    <source>
        <dbReference type="ARBA" id="ARBA00022679"/>
    </source>
</evidence>
<evidence type="ECO:0000313" key="14">
    <source>
        <dbReference type="EMBL" id="UJF34360.1"/>
    </source>
</evidence>
<evidence type="ECO:0000256" key="12">
    <source>
        <dbReference type="SAM" id="Phobius"/>
    </source>
</evidence>
<dbReference type="GO" id="GO:0016301">
    <property type="term" value="F:kinase activity"/>
    <property type="evidence" value="ECO:0007669"/>
    <property type="project" value="UniProtKB-KW"/>
</dbReference>
<dbReference type="InterPro" id="IPR050640">
    <property type="entry name" value="Bact_2-comp_sensor_kinase"/>
</dbReference>
<keyword evidence="9 12" id="KW-1133">Transmembrane helix</keyword>
<dbReference type="Pfam" id="PF06580">
    <property type="entry name" value="His_kinase"/>
    <property type="match status" value="1"/>
</dbReference>
<evidence type="ECO:0000256" key="8">
    <source>
        <dbReference type="ARBA" id="ARBA00022840"/>
    </source>
</evidence>
<dbReference type="CDD" id="cd06225">
    <property type="entry name" value="HAMP"/>
    <property type="match status" value="1"/>
</dbReference>
<keyword evidence="2" id="KW-1003">Cell membrane</keyword>
<dbReference type="PANTHER" id="PTHR34220:SF11">
    <property type="entry name" value="SENSOR PROTEIN KINASE HPTS"/>
    <property type="match status" value="1"/>
</dbReference>
<evidence type="ECO:0000259" key="13">
    <source>
        <dbReference type="PROSITE" id="PS50885"/>
    </source>
</evidence>
<reference evidence="14 15" key="1">
    <citation type="journal article" date="2024" name="Int. J. Syst. Evol. Microbiol.">
        <title>Paenibacillus hexagrammi sp. nov., a novel bacterium isolated from the gut content of Hexagrammos agrammus.</title>
        <authorList>
            <person name="Jung H.K."/>
            <person name="Kim D.G."/>
            <person name="Zin H."/>
            <person name="Park J."/>
            <person name="Jung H."/>
            <person name="Kim Y.O."/>
            <person name="Kong H.J."/>
            <person name="Kim J.W."/>
            <person name="Kim Y.S."/>
        </authorList>
    </citation>
    <scope>NUCLEOTIDE SEQUENCE [LARGE SCALE GENOMIC DNA]</scope>
    <source>
        <strain evidence="14 15">YPD9-1</strain>
    </source>
</reference>
<keyword evidence="3" id="KW-0597">Phosphoprotein</keyword>
<keyword evidence="8" id="KW-0067">ATP-binding</keyword>
<evidence type="ECO:0000256" key="10">
    <source>
        <dbReference type="ARBA" id="ARBA00023012"/>
    </source>
</evidence>
<dbReference type="Gene3D" id="1.10.8.500">
    <property type="entry name" value="HAMP domain in histidine kinase"/>
    <property type="match status" value="1"/>
</dbReference>
<evidence type="ECO:0000256" key="5">
    <source>
        <dbReference type="ARBA" id="ARBA00022692"/>
    </source>
</evidence>
<evidence type="ECO:0000256" key="3">
    <source>
        <dbReference type="ARBA" id="ARBA00022553"/>
    </source>
</evidence>
<dbReference type="PROSITE" id="PS50885">
    <property type="entry name" value="HAMP"/>
    <property type="match status" value="1"/>
</dbReference>
<keyword evidence="7 14" id="KW-0418">Kinase</keyword>
<protein>
    <submittedName>
        <fullName evidence="14">Histidine kinase</fullName>
    </submittedName>
</protein>
<dbReference type="EMBL" id="CP090978">
    <property type="protein sequence ID" value="UJF34360.1"/>
    <property type="molecule type" value="Genomic_DNA"/>
</dbReference>
<dbReference type="InterPro" id="IPR033479">
    <property type="entry name" value="dCache_1"/>
</dbReference>
<gene>
    <name evidence="14" type="ORF">L0M14_03885</name>
</gene>
<keyword evidence="4" id="KW-0808">Transferase</keyword>
<accession>A0ABY3SML7</accession>
<evidence type="ECO:0000256" key="1">
    <source>
        <dbReference type="ARBA" id="ARBA00004651"/>
    </source>
</evidence>
<dbReference type="InterPro" id="IPR003660">
    <property type="entry name" value="HAMP_dom"/>
</dbReference>
<dbReference type="Gene3D" id="3.30.450.20">
    <property type="entry name" value="PAS domain"/>
    <property type="match status" value="1"/>
</dbReference>
<evidence type="ECO:0000256" key="9">
    <source>
        <dbReference type="ARBA" id="ARBA00022989"/>
    </source>
</evidence>
<evidence type="ECO:0000256" key="11">
    <source>
        <dbReference type="ARBA" id="ARBA00023136"/>
    </source>
</evidence>
<proteinExistence type="predicted"/>
<feature type="domain" description="HAMP" evidence="13">
    <location>
        <begin position="328"/>
        <end position="380"/>
    </location>
</feature>
<keyword evidence="6" id="KW-0547">Nucleotide-binding</keyword>
<dbReference type="SMART" id="SM00304">
    <property type="entry name" value="HAMP"/>
    <property type="match status" value="1"/>
</dbReference>
<sequence length="498" mass="57796">MWNRIRSAFTFRSIRYKLMIASLACILLPAACSLYFYNYWTQDAVKKQATSNAQESLMLVNQLVTGMIKNMLNIANYVQSNTQFSTYFKIVPNEHGSNEADIYDRFREENRITEQLENIGTWTDRFYVTILLADGRYFTNYSQADYNPLNFYKESWFPEVERLKGFQSYWTGPTPAVFQQDQLDHPSPYQISVVRTIRNGDQSILGYVIVTVMENQIHQIFDKLSTEEEVMIVDRSNHIVSHPDPKMVGTTYDYSRLNERNQASSIVPIEGENYLITEQMLSFTDWHLVYQQPYKKAIVNISTIFNKVLSFQLIFFLIFLLLLLYLLSTFTKPLVLLGRAATKVQKGNLLIRTGIHGQDEVGRLGFSFDQMLDKINDMIHEVSDTQSRKRKAELAMLQAQINPHFLFNVLNSIRMKVMRRGDQESAEMIGSLSKLLRMTVSQDKDVITLHEEIDLLGSYVSLMNMRQKEEAQLVCDVDSNAFLVKVPRFFCSRLSRMP</sequence>
<evidence type="ECO:0000256" key="7">
    <source>
        <dbReference type="ARBA" id="ARBA00022777"/>
    </source>
</evidence>
<keyword evidence="10" id="KW-0902">Two-component regulatory system</keyword>
<evidence type="ECO:0000256" key="6">
    <source>
        <dbReference type="ARBA" id="ARBA00022741"/>
    </source>
</evidence>
<dbReference type="Pfam" id="PF00672">
    <property type="entry name" value="HAMP"/>
    <property type="match status" value="1"/>
</dbReference>